<dbReference type="CTD" id="116211"/>
<name>A0A3Q0HLB0_ALLSI</name>
<organism evidence="7 8">
    <name type="scientific">Alligator sinensis</name>
    <name type="common">Chinese alligator</name>
    <dbReference type="NCBI Taxonomy" id="38654"/>
    <lineage>
        <taxon>Eukaryota</taxon>
        <taxon>Metazoa</taxon>
        <taxon>Chordata</taxon>
        <taxon>Craniata</taxon>
        <taxon>Vertebrata</taxon>
        <taxon>Euteleostomi</taxon>
        <taxon>Archelosauria</taxon>
        <taxon>Archosauria</taxon>
        <taxon>Crocodylia</taxon>
        <taxon>Alligatoridae</taxon>
        <taxon>Alligatorinae</taxon>
        <taxon>Alligator</taxon>
    </lineage>
</organism>
<dbReference type="GO" id="GO:0016020">
    <property type="term" value="C:membrane"/>
    <property type="evidence" value="ECO:0007669"/>
    <property type="project" value="UniProtKB-SubCell"/>
</dbReference>
<dbReference type="InParanoid" id="A0A3Q0HLB0"/>
<feature type="transmembrane region" description="Helical" evidence="6">
    <location>
        <begin position="180"/>
        <end position="201"/>
    </location>
</feature>
<dbReference type="RefSeq" id="XP_025072756.1">
    <property type="nucleotide sequence ID" value="XM_025216971.1"/>
</dbReference>
<comment type="similarity">
    <text evidence="2">Belongs to the L6 tetraspanin family.</text>
</comment>
<accession>A0A3Q0HLB0</accession>
<evidence type="ECO:0000256" key="5">
    <source>
        <dbReference type="ARBA" id="ARBA00023136"/>
    </source>
</evidence>
<evidence type="ECO:0000256" key="2">
    <source>
        <dbReference type="ARBA" id="ARBA00006193"/>
    </source>
</evidence>
<feature type="transmembrane region" description="Helical" evidence="6">
    <location>
        <begin position="98"/>
        <end position="123"/>
    </location>
</feature>
<evidence type="ECO:0000313" key="8">
    <source>
        <dbReference type="RefSeq" id="XP_025072756.1"/>
    </source>
</evidence>
<evidence type="ECO:0000256" key="6">
    <source>
        <dbReference type="SAM" id="Phobius"/>
    </source>
</evidence>
<dbReference type="GeneID" id="102385465"/>
<dbReference type="Proteomes" id="UP000189705">
    <property type="component" value="Unplaced"/>
</dbReference>
<dbReference type="Pfam" id="PF05805">
    <property type="entry name" value="L6_membrane"/>
    <property type="match status" value="1"/>
</dbReference>
<dbReference type="InterPro" id="IPR008661">
    <property type="entry name" value="L6_membrane"/>
</dbReference>
<sequence length="221" mass="24470">MGETGCVLTHPNYYKYPPICSISLPFLRKNSKLLQSFYNNLYTAHRGRQRNTNLNQLVTPCIGITLFQFSQVLLAATHITAVGWRCGCFSDCGTWRNLFLSIILSGLALLGSAACFIMAGLGLTNGPLCLSNGSTHNQDGIQHWNYPFSDTSSQDFTSRADNYLFNQSLWTSVCIEPPRIVPWNISLFSLLMIISAVEMVLASLQIINGFFGCLCGFCEGK</sequence>
<evidence type="ECO:0000256" key="4">
    <source>
        <dbReference type="ARBA" id="ARBA00022989"/>
    </source>
</evidence>
<dbReference type="PANTHER" id="PTHR14198:SF22">
    <property type="entry name" value="TRANSMEMBRANE 4 L6 FAMILY MEMBER 19"/>
    <property type="match status" value="1"/>
</dbReference>
<keyword evidence="4 6" id="KW-1133">Transmembrane helix</keyword>
<proteinExistence type="inferred from homology"/>
<comment type="subcellular location">
    <subcellularLocation>
        <location evidence="1">Membrane</location>
        <topology evidence="1">Multi-pass membrane protein</topology>
    </subcellularLocation>
</comment>
<evidence type="ECO:0000313" key="7">
    <source>
        <dbReference type="Proteomes" id="UP000189705"/>
    </source>
</evidence>
<evidence type="ECO:0000256" key="3">
    <source>
        <dbReference type="ARBA" id="ARBA00022692"/>
    </source>
</evidence>
<dbReference type="STRING" id="38654.A0A3Q0HLB0"/>
<dbReference type="PANTHER" id="PTHR14198">
    <property type="entry name" value="TRANSMEMBRANE 4 L6 FAMILY MEMBER 1-RELATED"/>
    <property type="match status" value="1"/>
</dbReference>
<reference evidence="8" key="1">
    <citation type="submission" date="2025-08" db="UniProtKB">
        <authorList>
            <consortium name="RefSeq"/>
        </authorList>
    </citation>
    <scope>IDENTIFICATION</scope>
</reference>
<dbReference type="AlphaFoldDB" id="A0A3Q0HLB0"/>
<gene>
    <name evidence="8" type="primary">TM4SF19</name>
</gene>
<keyword evidence="3 6" id="KW-0812">Transmembrane</keyword>
<protein>
    <submittedName>
        <fullName evidence="8">Transmembrane 4 L6 family member 19 isoform X1</fullName>
    </submittedName>
</protein>
<keyword evidence="5 6" id="KW-0472">Membrane</keyword>
<keyword evidence="7" id="KW-1185">Reference proteome</keyword>
<evidence type="ECO:0000256" key="1">
    <source>
        <dbReference type="ARBA" id="ARBA00004141"/>
    </source>
</evidence>